<dbReference type="Proteomes" id="UP000439022">
    <property type="component" value="Unassembled WGS sequence"/>
</dbReference>
<organism evidence="3 4">
    <name type="scientific">Haloferax litoreum</name>
    <dbReference type="NCBI Taxonomy" id="2666140"/>
    <lineage>
        <taxon>Archaea</taxon>
        <taxon>Methanobacteriati</taxon>
        <taxon>Methanobacteriota</taxon>
        <taxon>Stenosarchaea group</taxon>
        <taxon>Halobacteria</taxon>
        <taxon>Halobacteriales</taxon>
        <taxon>Haloferacaceae</taxon>
        <taxon>Haloferax</taxon>
    </lineage>
</organism>
<keyword evidence="2" id="KW-0472">Membrane</keyword>
<proteinExistence type="predicted"/>
<evidence type="ECO:0000256" key="1">
    <source>
        <dbReference type="SAM" id="MobiDB-lite"/>
    </source>
</evidence>
<feature type="transmembrane region" description="Helical" evidence="2">
    <location>
        <begin position="883"/>
        <end position="904"/>
    </location>
</feature>
<evidence type="ECO:0000256" key="2">
    <source>
        <dbReference type="SAM" id="Phobius"/>
    </source>
</evidence>
<sequence length="928" mass="96607">MSMLLVAMILASTLTPFVGVVTAAPSGLVGVPDANVSEDFPVGTSQPLRAADLEGSVMASDHAESLEVIATTPDRASEYVNGTTVGGGEVVLVLRDDVHSTGRTVAIDAGAVRDALGYTPERIYGTHDDGSEWSSPVRYDAGLLLFDVAHFSSNVVSFSGTVEVSASGALDGTNLDYSLASTDSVSNLSVNVTGHTRREWDNESTAGVVDGESISLSIGGNVTPSGPSSNDKPIARVTSIGDDSNTTYWEGPKTGDGRIAYVSSGSTYYGGEVSFDAGYVDTVTGISFPATTDPSGLVIDVYINNEAPDGQYGETGATLVKSGWKPSGEGMKTISFSAVDVDPSKPVTFEFDVVGGSDTDELAVPENSSETGGSAFYGGEKPPREAYIHGHALKFDASVTGPNGTTTMTGSGGVATGEVALTTSTSSVSFSTPDTGVDYQVEMLFQERQTTTNPSVTINGHTTSYTGSLSEGESVQLPANDSWLTTGENNITVGTGLPPNADDPSPVVDVSISHTAQDDQSVNFSGGKWIESYNFSRAYSQDTNGATLTISFGSNVASLKNLETRTNSGSWSTVAPGDYTLDGSTLTVKLGSVSGGNTVTVRTTGQRVVAVNGTLTVTDPTPLGERLDSGIRLESWANDSYISLGGSPDEGRLHYTYNESFGDSEYDEVTATGYHRLHLPSASSTSTFRVSTIPVGVDVATGEARFRVTEPSTTEPKISVMPGEHPGDGVSFEFLAPSGGQKYILYSTTEGTQRDSTIAGETVSLQDDDSDEILHIRLSESTTDTSDGPGFWGDGGSVTDVANDYVPAMPVLNPGLVAAIVLVIIAGAIGYTERRSSSSGTSSTPVYSRPLVLLSLVVAAFIGILLISPESITGPVKSALDTALPLASVLGVMLAVGAIGYWWYTRREARVAEAKAPENVFQIGGDDD</sequence>
<dbReference type="AlphaFoldDB" id="A0A6A8GH50"/>
<accession>A0A6A8GH50</accession>
<feature type="region of interest" description="Disordered" evidence="1">
    <location>
        <begin position="358"/>
        <end position="379"/>
    </location>
</feature>
<name>A0A6A8GH50_9EURY</name>
<keyword evidence="2" id="KW-1133">Transmembrane helix</keyword>
<reference evidence="3 4" key="1">
    <citation type="submission" date="2019-11" db="EMBL/GenBank/DDBJ databases">
        <title>Whole genome sequence of Haloferax sp. MBLA0076.</title>
        <authorList>
            <person name="Seo M.-J."/>
            <person name="Cho E.-S."/>
        </authorList>
    </citation>
    <scope>NUCLEOTIDE SEQUENCE [LARGE SCALE GENOMIC DNA]</scope>
    <source>
        <strain evidence="3 4">MBLA0076</strain>
    </source>
</reference>
<comment type="caution">
    <text evidence="3">The sequence shown here is derived from an EMBL/GenBank/DDBJ whole genome shotgun (WGS) entry which is preliminary data.</text>
</comment>
<keyword evidence="2" id="KW-0812">Transmembrane</keyword>
<dbReference type="EMBL" id="WKJO01000001">
    <property type="protein sequence ID" value="MRX22141.1"/>
    <property type="molecule type" value="Genomic_DNA"/>
</dbReference>
<feature type="transmembrane region" description="Helical" evidence="2">
    <location>
        <begin position="811"/>
        <end position="831"/>
    </location>
</feature>
<keyword evidence="4" id="KW-1185">Reference proteome</keyword>
<feature type="transmembrane region" description="Helical" evidence="2">
    <location>
        <begin position="851"/>
        <end position="868"/>
    </location>
</feature>
<gene>
    <name evidence="3" type="ORF">GJR96_09260</name>
</gene>
<evidence type="ECO:0000313" key="3">
    <source>
        <dbReference type="EMBL" id="MRX22141.1"/>
    </source>
</evidence>
<protein>
    <submittedName>
        <fullName evidence="3">Uncharacterized protein</fullName>
    </submittedName>
</protein>
<evidence type="ECO:0000313" key="4">
    <source>
        <dbReference type="Proteomes" id="UP000439022"/>
    </source>
</evidence>